<accession>A0A8K0VW16</accession>
<reference evidence="2" key="1">
    <citation type="journal article" date="2021" name="Nat. Commun.">
        <title>Genetic determinants of endophytism in the Arabidopsis root mycobiome.</title>
        <authorList>
            <person name="Mesny F."/>
            <person name="Miyauchi S."/>
            <person name="Thiergart T."/>
            <person name="Pickel B."/>
            <person name="Atanasova L."/>
            <person name="Karlsson M."/>
            <person name="Huettel B."/>
            <person name="Barry K.W."/>
            <person name="Haridas S."/>
            <person name="Chen C."/>
            <person name="Bauer D."/>
            <person name="Andreopoulos W."/>
            <person name="Pangilinan J."/>
            <person name="LaButti K."/>
            <person name="Riley R."/>
            <person name="Lipzen A."/>
            <person name="Clum A."/>
            <person name="Drula E."/>
            <person name="Henrissat B."/>
            <person name="Kohler A."/>
            <person name="Grigoriev I.V."/>
            <person name="Martin F.M."/>
            <person name="Hacquard S."/>
        </authorList>
    </citation>
    <scope>NUCLEOTIDE SEQUENCE</scope>
    <source>
        <strain evidence="2">MPI-SDFR-AT-0120</strain>
    </source>
</reference>
<gene>
    <name evidence="2" type="ORF">FB567DRAFT_97682</name>
</gene>
<dbReference type="EMBL" id="JAGMVJ010000014">
    <property type="protein sequence ID" value="KAH7082075.1"/>
    <property type="molecule type" value="Genomic_DNA"/>
</dbReference>
<dbReference type="OrthoDB" id="3770722at2759"/>
<name>A0A8K0VW16_9PLEO</name>
<evidence type="ECO:0000313" key="2">
    <source>
        <dbReference type="EMBL" id="KAH7082075.1"/>
    </source>
</evidence>
<feature type="compositionally biased region" description="Low complexity" evidence="1">
    <location>
        <begin position="1"/>
        <end position="21"/>
    </location>
</feature>
<organism evidence="2 3">
    <name type="scientific">Paraphoma chrysanthemicola</name>
    <dbReference type="NCBI Taxonomy" id="798071"/>
    <lineage>
        <taxon>Eukaryota</taxon>
        <taxon>Fungi</taxon>
        <taxon>Dikarya</taxon>
        <taxon>Ascomycota</taxon>
        <taxon>Pezizomycotina</taxon>
        <taxon>Dothideomycetes</taxon>
        <taxon>Pleosporomycetidae</taxon>
        <taxon>Pleosporales</taxon>
        <taxon>Pleosporineae</taxon>
        <taxon>Phaeosphaeriaceae</taxon>
        <taxon>Paraphoma</taxon>
    </lineage>
</organism>
<evidence type="ECO:0000313" key="3">
    <source>
        <dbReference type="Proteomes" id="UP000813461"/>
    </source>
</evidence>
<sequence>MSDSDSASFSPPRSSNSQPRRTLTDFPLSDTTALRTTVRDLNRTLRRVQGVANQLAGLTPPGFATTGLPLRIPLENPDTPVDNSQTLSGPAFYREELERQMSIRRQSLLMAREAHNIVNSLPSLPPVSGAPTLPSEQAKTKAALVPVVTLVPMLPKTTYKDEDDTKGTPKTLAYAMAQLAVLKYLDRHASDSLSPYQARKWTQAIELTSKEPKAEEALRLCYYMRSQGYDTGAIIEQGAKSILLYVANPHSTPNKMPYWKQDTSTNQVQFMAPSPLRQPRRNALAGNPFGFGQPFAQNAGPPATHAQAIQAAQVRLEAALAGSDPEAINAALTTLEALNAQEAAVRTAAASLPLDHPA</sequence>
<dbReference type="AlphaFoldDB" id="A0A8K0VW16"/>
<proteinExistence type="predicted"/>
<comment type="caution">
    <text evidence="2">The sequence shown here is derived from an EMBL/GenBank/DDBJ whole genome shotgun (WGS) entry which is preliminary data.</text>
</comment>
<evidence type="ECO:0000256" key="1">
    <source>
        <dbReference type="SAM" id="MobiDB-lite"/>
    </source>
</evidence>
<dbReference type="Proteomes" id="UP000813461">
    <property type="component" value="Unassembled WGS sequence"/>
</dbReference>
<feature type="region of interest" description="Disordered" evidence="1">
    <location>
        <begin position="1"/>
        <end position="28"/>
    </location>
</feature>
<protein>
    <submittedName>
        <fullName evidence="2">Uncharacterized protein</fullName>
    </submittedName>
</protein>
<keyword evidence="3" id="KW-1185">Reference proteome</keyword>